<dbReference type="GO" id="GO:0016020">
    <property type="term" value="C:membrane"/>
    <property type="evidence" value="ECO:0007669"/>
    <property type="project" value="InterPro"/>
</dbReference>
<dbReference type="GO" id="GO:0016887">
    <property type="term" value="F:ATP hydrolysis activity"/>
    <property type="evidence" value="ECO:0007669"/>
    <property type="project" value="InterPro"/>
</dbReference>
<dbReference type="SUPFAM" id="SSF52540">
    <property type="entry name" value="P-loop containing nucleoside triphosphate hydrolases"/>
    <property type="match status" value="1"/>
</dbReference>
<organism evidence="6 7">
    <name type="scientific">Subdoligranulum variabile</name>
    <dbReference type="NCBI Taxonomy" id="214851"/>
    <lineage>
        <taxon>Bacteria</taxon>
        <taxon>Bacillati</taxon>
        <taxon>Bacillota</taxon>
        <taxon>Clostridia</taxon>
        <taxon>Eubacteriales</taxon>
        <taxon>Oscillospiraceae</taxon>
        <taxon>Subdoligranulum</taxon>
    </lineage>
</organism>
<dbReference type="Pfam" id="PF00005">
    <property type="entry name" value="ABC_tran"/>
    <property type="match status" value="1"/>
</dbReference>
<evidence type="ECO:0000256" key="3">
    <source>
        <dbReference type="ARBA" id="ARBA00022741"/>
    </source>
</evidence>
<dbReference type="PANTHER" id="PTHR46743:SF2">
    <property type="entry name" value="TEICHOIC ACIDS EXPORT ATP-BINDING PROTEIN TAGH"/>
    <property type="match status" value="1"/>
</dbReference>
<proteinExistence type="inferred from homology"/>
<sequence>MADVAVSVKDLCIDYRNLAHISIHQSIMNPNALKKADVVHAVRGISFNVEKGEILGIIGRNGSGKSTLLKAVAGIFQPDSGTIETPGGRVSLMSIGVGFKPEITGRENIMTSGMLLGYTPEYTHNKMQEIIEFSELGDFIDRPVRTYSSGMYSKLTFAITAMLETDILLVDEVLSVGDEHFRKKSFAKMQELILDDNRTVLIVSHDIGTLRKLCTRVMWMHDGLIKEIGETDPVLDRYQEFMQ</sequence>
<dbReference type="InterPro" id="IPR003593">
    <property type="entry name" value="AAA+_ATPase"/>
</dbReference>
<comment type="similarity">
    <text evidence="1">Belongs to the ABC transporter superfamily.</text>
</comment>
<keyword evidence="2" id="KW-0813">Transport</keyword>
<dbReference type="PANTHER" id="PTHR46743">
    <property type="entry name" value="TEICHOIC ACIDS EXPORT ATP-BINDING PROTEIN TAGH"/>
    <property type="match status" value="1"/>
</dbReference>
<evidence type="ECO:0000256" key="2">
    <source>
        <dbReference type="ARBA" id="ARBA00022448"/>
    </source>
</evidence>
<dbReference type="InterPro" id="IPR050683">
    <property type="entry name" value="Bact_Polysacc_Export_ATP-bd"/>
</dbReference>
<reference evidence="6" key="2">
    <citation type="submission" date="2021-09" db="EMBL/GenBank/DDBJ databases">
        <authorList>
            <person name="Gilroy R."/>
        </authorList>
    </citation>
    <scope>NUCLEOTIDE SEQUENCE</scope>
    <source>
        <strain evidence="6">ChiBcec21-2208</strain>
    </source>
</reference>
<dbReference type="InterPro" id="IPR015860">
    <property type="entry name" value="ABC_transpr_TagH-like"/>
</dbReference>
<comment type="caution">
    <text evidence="6">The sequence shown here is derived from an EMBL/GenBank/DDBJ whole genome shotgun (WGS) entry which is preliminary data.</text>
</comment>
<dbReference type="Proteomes" id="UP000782880">
    <property type="component" value="Unassembled WGS sequence"/>
</dbReference>
<keyword evidence="3" id="KW-0547">Nucleotide-binding</keyword>
<dbReference type="CDD" id="cd03220">
    <property type="entry name" value="ABC_KpsT_Wzt"/>
    <property type="match status" value="1"/>
</dbReference>
<dbReference type="SMART" id="SM00382">
    <property type="entry name" value="AAA"/>
    <property type="match status" value="1"/>
</dbReference>
<feature type="domain" description="ABC transporter" evidence="5">
    <location>
        <begin position="27"/>
        <end position="242"/>
    </location>
</feature>
<name>A0A921IMV8_9FIRM</name>
<dbReference type="InterPro" id="IPR027417">
    <property type="entry name" value="P-loop_NTPase"/>
</dbReference>
<dbReference type="Gene3D" id="3.40.50.300">
    <property type="entry name" value="P-loop containing nucleotide triphosphate hydrolases"/>
    <property type="match status" value="1"/>
</dbReference>
<accession>A0A921IMV8</accession>
<dbReference type="EMBL" id="DYVE01000231">
    <property type="protein sequence ID" value="HJG28747.1"/>
    <property type="molecule type" value="Genomic_DNA"/>
</dbReference>
<dbReference type="InterPro" id="IPR003439">
    <property type="entry name" value="ABC_transporter-like_ATP-bd"/>
</dbReference>
<evidence type="ECO:0000259" key="5">
    <source>
        <dbReference type="PROSITE" id="PS50893"/>
    </source>
</evidence>
<keyword evidence="4 6" id="KW-0067">ATP-binding</keyword>
<gene>
    <name evidence="6" type="ORF">K8V20_08930</name>
</gene>
<evidence type="ECO:0000256" key="1">
    <source>
        <dbReference type="ARBA" id="ARBA00005417"/>
    </source>
</evidence>
<evidence type="ECO:0000313" key="6">
    <source>
        <dbReference type="EMBL" id="HJG28747.1"/>
    </source>
</evidence>
<dbReference type="GO" id="GO:0005524">
    <property type="term" value="F:ATP binding"/>
    <property type="evidence" value="ECO:0007669"/>
    <property type="project" value="UniProtKB-KW"/>
</dbReference>
<protein>
    <submittedName>
        <fullName evidence="6">ABC transporter ATP-binding protein</fullName>
    </submittedName>
</protein>
<dbReference type="AlphaFoldDB" id="A0A921IMV8"/>
<dbReference type="GO" id="GO:0140359">
    <property type="term" value="F:ABC-type transporter activity"/>
    <property type="evidence" value="ECO:0007669"/>
    <property type="project" value="InterPro"/>
</dbReference>
<reference evidence="6" key="1">
    <citation type="journal article" date="2021" name="PeerJ">
        <title>Extensive microbial diversity within the chicken gut microbiome revealed by metagenomics and culture.</title>
        <authorList>
            <person name="Gilroy R."/>
            <person name="Ravi A."/>
            <person name="Getino M."/>
            <person name="Pursley I."/>
            <person name="Horton D.L."/>
            <person name="Alikhan N.F."/>
            <person name="Baker D."/>
            <person name="Gharbi K."/>
            <person name="Hall N."/>
            <person name="Watson M."/>
            <person name="Adriaenssens E.M."/>
            <person name="Foster-Nyarko E."/>
            <person name="Jarju S."/>
            <person name="Secka A."/>
            <person name="Antonio M."/>
            <person name="Oren A."/>
            <person name="Chaudhuri R.R."/>
            <person name="La Ragione R."/>
            <person name="Hildebrand F."/>
            <person name="Pallen M.J."/>
        </authorList>
    </citation>
    <scope>NUCLEOTIDE SEQUENCE</scope>
    <source>
        <strain evidence="6">ChiBcec21-2208</strain>
    </source>
</reference>
<dbReference type="PROSITE" id="PS50893">
    <property type="entry name" value="ABC_TRANSPORTER_2"/>
    <property type="match status" value="1"/>
</dbReference>
<evidence type="ECO:0000256" key="4">
    <source>
        <dbReference type="ARBA" id="ARBA00022840"/>
    </source>
</evidence>
<evidence type="ECO:0000313" key="7">
    <source>
        <dbReference type="Proteomes" id="UP000782880"/>
    </source>
</evidence>